<feature type="domain" description="Acyltransferase 3" evidence="10">
    <location>
        <begin position="26"/>
        <end position="372"/>
    </location>
</feature>
<keyword evidence="2" id="KW-1003">Cell membrane</keyword>
<comment type="caution">
    <text evidence="11">The sequence shown here is derived from an EMBL/GenBank/DDBJ whole genome shotgun (WGS) entry which is preliminary data.</text>
</comment>
<evidence type="ECO:0000256" key="1">
    <source>
        <dbReference type="ARBA" id="ARBA00004651"/>
    </source>
</evidence>
<evidence type="ECO:0000256" key="3">
    <source>
        <dbReference type="ARBA" id="ARBA00022679"/>
    </source>
</evidence>
<evidence type="ECO:0000313" key="12">
    <source>
        <dbReference type="Proteomes" id="UP000029067"/>
    </source>
</evidence>
<evidence type="ECO:0000256" key="9">
    <source>
        <dbReference type="SAM" id="Phobius"/>
    </source>
</evidence>
<keyword evidence="6 9" id="KW-0472">Membrane</keyword>
<keyword evidence="12" id="KW-1185">Reference proteome</keyword>
<dbReference type="InterPro" id="IPR036514">
    <property type="entry name" value="SGNH_hydro_sf"/>
</dbReference>
<dbReference type="Pfam" id="PF01757">
    <property type="entry name" value="Acyl_transf_3"/>
    <property type="match status" value="1"/>
</dbReference>
<dbReference type="OrthoDB" id="3404679at2"/>
<feature type="transmembrane region" description="Helical" evidence="9">
    <location>
        <begin position="48"/>
        <end position="72"/>
    </location>
</feature>
<keyword evidence="7 11" id="KW-0012">Acyltransferase</keyword>
<evidence type="ECO:0000313" key="11">
    <source>
        <dbReference type="EMBL" id="KFI63733.1"/>
    </source>
</evidence>
<feature type="transmembrane region" description="Helical" evidence="9">
    <location>
        <begin position="155"/>
        <end position="175"/>
    </location>
</feature>
<keyword evidence="4 9" id="KW-0812">Transmembrane</keyword>
<feature type="region of interest" description="Disordered" evidence="8">
    <location>
        <begin position="453"/>
        <end position="483"/>
    </location>
</feature>
<feature type="transmembrane region" description="Helical" evidence="9">
    <location>
        <begin position="362"/>
        <end position="380"/>
    </location>
</feature>
<feature type="transmembrane region" description="Helical" evidence="9">
    <location>
        <begin position="187"/>
        <end position="207"/>
    </location>
</feature>
<dbReference type="RefSeq" id="WP_162178414.1">
    <property type="nucleotide sequence ID" value="NZ_JGYV01000007.1"/>
</dbReference>
<feature type="transmembrane region" description="Helical" evidence="9">
    <location>
        <begin position="266"/>
        <end position="286"/>
    </location>
</feature>
<evidence type="ECO:0000256" key="8">
    <source>
        <dbReference type="SAM" id="MobiDB-lite"/>
    </source>
</evidence>
<proteinExistence type="predicted"/>
<protein>
    <submittedName>
        <fullName evidence="11">Acyltransferase</fullName>
    </submittedName>
</protein>
<evidence type="ECO:0000256" key="5">
    <source>
        <dbReference type="ARBA" id="ARBA00022989"/>
    </source>
</evidence>
<dbReference type="AlphaFoldDB" id="A0A087AY83"/>
<feature type="transmembrane region" description="Helical" evidence="9">
    <location>
        <begin position="292"/>
        <end position="311"/>
    </location>
</feature>
<comment type="subcellular location">
    <subcellularLocation>
        <location evidence="1">Cell membrane</location>
        <topology evidence="1">Multi-pass membrane protein</topology>
    </subcellularLocation>
</comment>
<evidence type="ECO:0000256" key="2">
    <source>
        <dbReference type="ARBA" id="ARBA00022475"/>
    </source>
</evidence>
<feature type="transmembrane region" description="Helical" evidence="9">
    <location>
        <begin position="408"/>
        <end position="428"/>
    </location>
</feature>
<reference evidence="11 12" key="1">
    <citation type="submission" date="2014-03" db="EMBL/GenBank/DDBJ databases">
        <title>Genomics of Bifidobacteria.</title>
        <authorList>
            <person name="Ventura M."/>
            <person name="Milani C."/>
            <person name="Lugli G.A."/>
        </authorList>
    </citation>
    <scope>NUCLEOTIDE SEQUENCE [LARGE SCALE GENOMIC DNA]</scope>
    <source>
        <strain evidence="11 12">LMG 10738</strain>
    </source>
</reference>
<dbReference type="GO" id="GO:0005886">
    <property type="term" value="C:plasma membrane"/>
    <property type="evidence" value="ECO:0007669"/>
    <property type="project" value="UniProtKB-SubCell"/>
</dbReference>
<keyword evidence="5 9" id="KW-1133">Transmembrane helix</keyword>
<dbReference type="CDD" id="cd01840">
    <property type="entry name" value="SGNH_hydrolase_yrhL_like"/>
    <property type="match status" value="1"/>
</dbReference>
<feature type="transmembrane region" description="Helical" evidence="9">
    <location>
        <begin position="93"/>
        <end position="116"/>
    </location>
</feature>
<dbReference type="EMBL" id="JGYV01000007">
    <property type="protein sequence ID" value="KFI63733.1"/>
    <property type="molecule type" value="Genomic_DNA"/>
</dbReference>
<accession>A0A087AY83</accession>
<dbReference type="Gene3D" id="3.40.50.1110">
    <property type="entry name" value="SGNH hydrolase"/>
    <property type="match status" value="1"/>
</dbReference>
<gene>
    <name evidence="11" type="ORF">BCUN_1215</name>
</gene>
<evidence type="ECO:0000256" key="7">
    <source>
        <dbReference type="ARBA" id="ARBA00023315"/>
    </source>
</evidence>
<dbReference type="eggNOG" id="COG1835">
    <property type="taxonomic scope" value="Bacteria"/>
</dbReference>
<dbReference type="GO" id="GO:0009103">
    <property type="term" value="P:lipopolysaccharide biosynthetic process"/>
    <property type="evidence" value="ECO:0007669"/>
    <property type="project" value="TreeGrafter"/>
</dbReference>
<feature type="compositionally biased region" description="Low complexity" evidence="8">
    <location>
        <begin position="470"/>
        <end position="483"/>
    </location>
</feature>
<evidence type="ECO:0000256" key="6">
    <source>
        <dbReference type="ARBA" id="ARBA00023136"/>
    </source>
</evidence>
<name>A0A087AY83_9BIFI</name>
<dbReference type="STRING" id="1688.BCUN_1215"/>
<feature type="compositionally biased region" description="Pro residues" evidence="8">
    <location>
        <begin position="459"/>
        <end position="469"/>
    </location>
</feature>
<dbReference type="InterPro" id="IPR050879">
    <property type="entry name" value="Acyltransferase_3"/>
</dbReference>
<sequence>MPRTVESGARIPSDVPSRPRTFTHIRAVDGLRALAIIGVVAYHTRPSMLAGGFLGVTLFFVVSGFFLTRSMLRLFSGGGFRYATFLKGRAKRIWPAVLTTIGFVAVLAWAASPMLLMKARADTMPSALFYSNWWFIFRHQSYFETSGLPSPLTHLWYTSLIMQFYLLWPLLFALVCRVAHSRKARAAILVALIVASTVEMALLYRPGQDVSRIYYGLDTRAAELLVGALLAVLTDHDPQSKVGLQAPHWRRRLQVRGRELDVGTDTAVSALAAAITLVFVIAMVAARGTDGWLYHGGLLLFALLTATLLWCGMQPGVYARVMGCRPLQYLGSRSFSIYLVHYPLLEVMNPATRTRQIPWYEWLGQFLLILVAAEILFQLVEAMHGTRWLPWIARRDGLERSHSLRRSAWVISGVGALIAFLLVLPLPWQQVADSRARTLRPELQMTREQALAKLKATPKPKPTASPTPSPSASAPTKPTSPKPLVKALVVPDNLDPGRWQCDAAKETCNVKLLMVGDSVTAGVTDVMREHFPNAHVDGAVSRQFGDGLPIMQQAIAAGEDPQVIVYALGTNGAATADQVAQVIDAAQGRPLYFLTTRAPVDWVEGNNQLFLQEAKSHANVGVIDWAGLSRAHPDYLYDDGIHPNALGQEAFVQMMFEALCPQS</sequence>
<dbReference type="InterPro" id="IPR002656">
    <property type="entry name" value="Acyl_transf_3_dom"/>
</dbReference>
<evidence type="ECO:0000256" key="4">
    <source>
        <dbReference type="ARBA" id="ARBA00022692"/>
    </source>
</evidence>
<dbReference type="GO" id="GO:0016747">
    <property type="term" value="F:acyltransferase activity, transferring groups other than amino-acyl groups"/>
    <property type="evidence" value="ECO:0007669"/>
    <property type="project" value="InterPro"/>
</dbReference>
<dbReference type="PANTHER" id="PTHR23028:SF53">
    <property type="entry name" value="ACYL_TRANSF_3 DOMAIN-CONTAINING PROTEIN"/>
    <property type="match status" value="1"/>
</dbReference>
<keyword evidence="3 11" id="KW-0808">Transferase</keyword>
<dbReference type="Proteomes" id="UP000029067">
    <property type="component" value="Unassembled WGS sequence"/>
</dbReference>
<dbReference type="SUPFAM" id="SSF52266">
    <property type="entry name" value="SGNH hydrolase"/>
    <property type="match status" value="1"/>
</dbReference>
<organism evidence="11 12">
    <name type="scientific">Bifidobacterium cuniculi</name>
    <dbReference type="NCBI Taxonomy" id="1688"/>
    <lineage>
        <taxon>Bacteria</taxon>
        <taxon>Bacillati</taxon>
        <taxon>Actinomycetota</taxon>
        <taxon>Actinomycetes</taxon>
        <taxon>Bifidobacteriales</taxon>
        <taxon>Bifidobacteriaceae</taxon>
        <taxon>Bifidobacterium</taxon>
    </lineage>
</organism>
<evidence type="ECO:0000259" key="10">
    <source>
        <dbReference type="Pfam" id="PF01757"/>
    </source>
</evidence>
<dbReference type="PANTHER" id="PTHR23028">
    <property type="entry name" value="ACETYLTRANSFERASE"/>
    <property type="match status" value="1"/>
</dbReference>